<sequence>MILYLSILIWIFNYFSSIRKNNLKIMPMIKNGRTLMERQLGPEISKTIIFRDVQKHLPRWLNYIERELFNQIDKLHENFTADGIRNFIDWMHNKSLHITAILNRSPDPSDKQFLRKTLESWEKLTSSILESSIEAYIDKYMLHNNGSEGALPNTSFTSSDNSSRVTTLPTTLLPTNSSIPLTTSSHNQEATSSATPVSSTEHYTYNNGTNSTISIEQNVTASPEISLETVTTPTSNVLPSLPSESGGMSSAVCTGFLCGPTIAAFSVPLVLLGCVLCFVLLYKHTPLGSLLGRDNKKKEKGKKRLREMAKHNIENSPETLEETKAKRSRLDKFLRAFGYDKNFPYIDEETGKENI</sequence>
<reference evidence="4" key="1">
    <citation type="submission" date="2015-04" db="EMBL/GenBank/DDBJ databases">
        <authorList>
            <consortium name="Pathogen Informatics"/>
        </authorList>
    </citation>
    <scope>NUCLEOTIDE SEQUENCE [LARGE SCALE GENOMIC DNA]</scope>
    <source>
        <strain evidence="4">8A</strain>
    </source>
</reference>
<proteinExistence type="predicted"/>
<feature type="signal peptide" evidence="3">
    <location>
        <begin position="1"/>
        <end position="17"/>
    </location>
</feature>
<feature type="region of interest" description="Disordered" evidence="1">
    <location>
        <begin position="148"/>
        <end position="209"/>
    </location>
</feature>
<comment type="caution">
    <text evidence="4">The sequence shown here is derived from an EMBL/GenBank/DDBJ whole genome shotgun (WGS) entry which is preliminary data.</text>
</comment>
<dbReference type="GeneID" id="39730471"/>
<evidence type="ECO:0000313" key="5">
    <source>
        <dbReference type="Proteomes" id="UP000220797"/>
    </source>
</evidence>
<keyword evidence="2" id="KW-0472">Membrane</keyword>
<dbReference type="VEuPathDB" id="PlasmoDB:PGAL8A_00194500"/>
<feature type="chain" id="PRO_5011977970" evidence="3">
    <location>
        <begin position="18"/>
        <end position="355"/>
    </location>
</feature>
<keyword evidence="5" id="KW-1185">Reference proteome</keyword>
<name>A0A1J1GQK9_PLAGA</name>
<protein>
    <submittedName>
        <fullName evidence="4">PIR-like protein</fullName>
    </submittedName>
</protein>
<dbReference type="Proteomes" id="UP000220797">
    <property type="component" value="Unassembled WGS sequence"/>
</dbReference>
<keyword evidence="2" id="KW-1133">Transmembrane helix</keyword>
<feature type="transmembrane region" description="Helical" evidence="2">
    <location>
        <begin position="262"/>
        <end position="282"/>
    </location>
</feature>
<accession>A0A1J1GQK9</accession>
<gene>
    <name evidence="4" type="ORF">PGAL8A_00194500</name>
</gene>
<evidence type="ECO:0000256" key="1">
    <source>
        <dbReference type="SAM" id="MobiDB-lite"/>
    </source>
</evidence>
<dbReference type="RefSeq" id="XP_028527363.1">
    <property type="nucleotide sequence ID" value="XM_028670629.1"/>
</dbReference>
<dbReference type="EMBL" id="CVMV01000030">
    <property type="protein sequence ID" value="CRG94548.1"/>
    <property type="molecule type" value="Genomic_DNA"/>
</dbReference>
<evidence type="ECO:0000256" key="2">
    <source>
        <dbReference type="SAM" id="Phobius"/>
    </source>
</evidence>
<organism evidence="4 5">
    <name type="scientific">Plasmodium gallinaceum</name>
    <dbReference type="NCBI Taxonomy" id="5849"/>
    <lineage>
        <taxon>Eukaryota</taxon>
        <taxon>Sar</taxon>
        <taxon>Alveolata</taxon>
        <taxon>Apicomplexa</taxon>
        <taxon>Aconoidasida</taxon>
        <taxon>Haemosporida</taxon>
        <taxon>Plasmodiidae</taxon>
        <taxon>Plasmodium</taxon>
        <taxon>Plasmodium (Haemamoeba)</taxon>
    </lineage>
</organism>
<evidence type="ECO:0000313" key="4">
    <source>
        <dbReference type="EMBL" id="CRG94548.1"/>
    </source>
</evidence>
<dbReference type="AlphaFoldDB" id="A0A1J1GQK9"/>
<keyword evidence="3" id="KW-0732">Signal</keyword>
<feature type="compositionally biased region" description="Polar residues" evidence="1">
    <location>
        <begin position="148"/>
        <end position="165"/>
    </location>
</feature>
<feature type="compositionally biased region" description="Low complexity" evidence="1">
    <location>
        <begin position="166"/>
        <end position="185"/>
    </location>
</feature>
<keyword evidence="2" id="KW-0812">Transmembrane</keyword>
<evidence type="ECO:0000256" key="3">
    <source>
        <dbReference type="SAM" id="SignalP"/>
    </source>
</evidence>
<feature type="compositionally biased region" description="Polar residues" evidence="1">
    <location>
        <begin position="186"/>
        <end position="209"/>
    </location>
</feature>